<keyword evidence="2" id="KW-1185">Reference proteome</keyword>
<dbReference type="STRING" id="228957.SAMN04488008_1156"/>
<reference evidence="2" key="1">
    <citation type="submission" date="2016-10" db="EMBL/GenBank/DDBJ databases">
        <authorList>
            <person name="Varghese N."/>
            <person name="Submissions S."/>
        </authorList>
    </citation>
    <scope>NUCLEOTIDE SEQUENCE [LARGE SCALE GENOMIC DNA]</scope>
    <source>
        <strain evidence="2">DSM 16471</strain>
    </source>
</reference>
<dbReference type="EMBL" id="FNZN01000015">
    <property type="protein sequence ID" value="SEM31504.1"/>
    <property type="molecule type" value="Genomic_DNA"/>
</dbReference>
<dbReference type="OrthoDB" id="1364690at2"/>
<protein>
    <submittedName>
        <fullName evidence="1">Uncharacterized protein</fullName>
    </submittedName>
</protein>
<accession>A0A1H7XCZ8</accession>
<proteinExistence type="predicted"/>
<dbReference type="Proteomes" id="UP000198990">
    <property type="component" value="Unassembled WGS sequence"/>
</dbReference>
<dbReference type="RefSeq" id="WP_091627673.1">
    <property type="nucleotide sequence ID" value="NZ_FNZN01000015.1"/>
</dbReference>
<evidence type="ECO:0000313" key="2">
    <source>
        <dbReference type="Proteomes" id="UP000198990"/>
    </source>
</evidence>
<organism evidence="1 2">
    <name type="scientific">Maribacter orientalis</name>
    <dbReference type="NCBI Taxonomy" id="228957"/>
    <lineage>
        <taxon>Bacteria</taxon>
        <taxon>Pseudomonadati</taxon>
        <taxon>Bacteroidota</taxon>
        <taxon>Flavobacteriia</taxon>
        <taxon>Flavobacteriales</taxon>
        <taxon>Flavobacteriaceae</taxon>
        <taxon>Maribacter</taxon>
    </lineage>
</organism>
<gene>
    <name evidence="1" type="ORF">SAMN04488008_1156</name>
</gene>
<name>A0A1H7XCZ8_9FLAO</name>
<sequence>MEKFLDPILLKERFIFKGTIDQLSEKIRLNNNQKFRTEWSAYNRFQFFAKWSLGTLMIKYFPGATDGIKGFAELKNIGDNKTVVHLKTKVRIE</sequence>
<evidence type="ECO:0000313" key="1">
    <source>
        <dbReference type="EMBL" id="SEM31504.1"/>
    </source>
</evidence>
<dbReference type="AlphaFoldDB" id="A0A1H7XCZ8"/>